<dbReference type="CDD" id="cd05233">
    <property type="entry name" value="SDR_c"/>
    <property type="match status" value="1"/>
</dbReference>
<evidence type="ECO:0000313" key="2">
    <source>
        <dbReference type="EMBL" id="ALZ42979.1"/>
    </source>
</evidence>
<dbReference type="EMBL" id="KT003817">
    <property type="protein sequence ID" value="ALZ42979.1"/>
    <property type="molecule type" value="Genomic_DNA"/>
</dbReference>
<comment type="similarity">
    <text evidence="1">Belongs to the short-chain dehydrogenases/reductases (SDR) family.</text>
</comment>
<dbReference type="PANTHER" id="PTHR42879">
    <property type="entry name" value="3-OXOACYL-(ACYL-CARRIER-PROTEIN) REDUCTASE"/>
    <property type="match status" value="1"/>
</dbReference>
<dbReference type="SMR" id="A0A0X9Q4M6"/>
<dbReference type="Pfam" id="PF13561">
    <property type="entry name" value="adh_short_C2"/>
    <property type="match status" value="1"/>
</dbReference>
<accession>A0A0X9Q4M6</accession>
<dbReference type="PRINTS" id="PR00081">
    <property type="entry name" value="GDHRDH"/>
</dbReference>
<reference evidence="2" key="1">
    <citation type="journal article" date="2015" name="J. Mol. Catal., B Enzym.">
        <title>Characterization of an excellent anti-Prelog short-chain dehydrogenase/reductase EbSDR8 from Empedobacter brevis ZJUY-1401.</title>
        <authorList>
            <person name="Li A."/>
            <person name="Ye L."/>
            <person name="Wu H."/>
            <person name="Yang X."/>
            <person name="Yu H."/>
        </authorList>
    </citation>
    <scope>NUCLEOTIDE SEQUENCE</scope>
    <source>
        <strain evidence="2">ZJUY-1401</strain>
    </source>
</reference>
<dbReference type="GeneID" id="84650567"/>
<dbReference type="NCBIfam" id="NF009466">
    <property type="entry name" value="PRK12826.1-2"/>
    <property type="match status" value="1"/>
</dbReference>
<dbReference type="PRINTS" id="PR00080">
    <property type="entry name" value="SDRFAMILY"/>
</dbReference>
<proteinExistence type="inferred from homology"/>
<dbReference type="NCBIfam" id="NF005559">
    <property type="entry name" value="PRK07231.1"/>
    <property type="match status" value="1"/>
</dbReference>
<dbReference type="InterPro" id="IPR036291">
    <property type="entry name" value="NAD(P)-bd_dom_sf"/>
</dbReference>
<keyword evidence="2" id="KW-0560">Oxidoreductase</keyword>
<dbReference type="Gene3D" id="3.40.50.720">
    <property type="entry name" value="NAD(P)-binding Rossmann-like Domain"/>
    <property type="match status" value="1"/>
</dbReference>
<sequence>MSILKDKVAIVTGASSGIGKAVAELYAKEGAKVVVSDIDEERGKEVVEQIKKNGGEAIFFKADTSSPEENEALVKKAVEVYGKLDIACNNAGIGGPAELTEDYPLDGWKKVIDINFNGVFYGCKYQLQAMEKNGGGSIVNMASIHGTVAAPMSSAYTSAKHGVVGLTKNIGAEYGSKNIRCNAVGPGYIMTPLLSNNLSADYLELLVTKHPIGRLGQPEEVAELVLFLSSDKASFMTGGYYLVDGGYTAV</sequence>
<dbReference type="RefSeq" id="WP_019975910.1">
    <property type="nucleotide sequence ID" value="NZ_CAUPYU010000006.1"/>
</dbReference>
<dbReference type="SUPFAM" id="SSF51735">
    <property type="entry name" value="NAD(P)-binding Rossmann-fold domains"/>
    <property type="match status" value="1"/>
</dbReference>
<dbReference type="GO" id="GO:0032787">
    <property type="term" value="P:monocarboxylic acid metabolic process"/>
    <property type="evidence" value="ECO:0007669"/>
    <property type="project" value="UniProtKB-ARBA"/>
</dbReference>
<evidence type="ECO:0000256" key="1">
    <source>
        <dbReference type="ARBA" id="ARBA00006484"/>
    </source>
</evidence>
<dbReference type="PROSITE" id="PS00061">
    <property type="entry name" value="ADH_SHORT"/>
    <property type="match status" value="1"/>
</dbReference>
<dbReference type="InterPro" id="IPR002347">
    <property type="entry name" value="SDR_fam"/>
</dbReference>
<dbReference type="InterPro" id="IPR020904">
    <property type="entry name" value="Sc_DH/Rdtase_CS"/>
</dbReference>
<dbReference type="AlphaFoldDB" id="A0A0X9Q4M6"/>
<dbReference type="FunFam" id="3.40.50.720:FF:000084">
    <property type="entry name" value="Short-chain dehydrogenase reductase"/>
    <property type="match status" value="1"/>
</dbReference>
<organism evidence="2">
    <name type="scientific">Empedobacter brevis</name>
    <dbReference type="NCBI Taxonomy" id="247"/>
    <lineage>
        <taxon>Bacteria</taxon>
        <taxon>Pseudomonadati</taxon>
        <taxon>Bacteroidota</taxon>
        <taxon>Flavobacteriia</taxon>
        <taxon>Flavobacteriales</taxon>
        <taxon>Weeksellaceae</taxon>
        <taxon>Empedobacter</taxon>
    </lineage>
</organism>
<name>A0A0X9Q4M6_9FLAO</name>
<dbReference type="InterPro" id="IPR050259">
    <property type="entry name" value="SDR"/>
</dbReference>
<dbReference type="PANTHER" id="PTHR42879:SF2">
    <property type="entry name" value="3-OXOACYL-[ACYL-CARRIER-PROTEIN] REDUCTASE FABG"/>
    <property type="match status" value="1"/>
</dbReference>
<dbReference type="EC" id="1.1.1.-" evidence="2"/>
<gene>
    <name evidence="2" type="primary">sdr8</name>
</gene>
<dbReference type="GO" id="GO:0016491">
    <property type="term" value="F:oxidoreductase activity"/>
    <property type="evidence" value="ECO:0007669"/>
    <property type="project" value="UniProtKB-KW"/>
</dbReference>
<protein>
    <submittedName>
        <fullName evidence="2">Short-chain dehydrogenase/reductase</fullName>
        <ecNumber evidence="2">1.1.1.-</ecNumber>
    </submittedName>
</protein>